<dbReference type="RefSeq" id="WP_157568832.1">
    <property type="nucleotide sequence ID" value="NZ_WQKZ01000005.1"/>
</dbReference>
<organism evidence="1 2">
    <name type="scientific">Hymenobacter ginkgonis</name>
    <dbReference type="NCBI Taxonomy" id="2682976"/>
    <lineage>
        <taxon>Bacteria</taxon>
        <taxon>Pseudomonadati</taxon>
        <taxon>Bacteroidota</taxon>
        <taxon>Cytophagia</taxon>
        <taxon>Cytophagales</taxon>
        <taxon>Hymenobacteraceae</taxon>
        <taxon>Hymenobacter</taxon>
    </lineage>
</organism>
<dbReference type="Proteomes" id="UP000441336">
    <property type="component" value="Unassembled WGS sequence"/>
</dbReference>
<accession>A0A7K1TJL5</accession>
<evidence type="ECO:0000313" key="2">
    <source>
        <dbReference type="Proteomes" id="UP000441336"/>
    </source>
</evidence>
<gene>
    <name evidence="1" type="ORF">GO988_19835</name>
</gene>
<comment type="caution">
    <text evidence="1">The sequence shown here is derived from an EMBL/GenBank/DDBJ whole genome shotgun (WGS) entry which is preliminary data.</text>
</comment>
<proteinExistence type="predicted"/>
<dbReference type="AlphaFoldDB" id="A0A7K1TJL5"/>
<dbReference type="EMBL" id="WQKZ01000005">
    <property type="protein sequence ID" value="MVN78589.1"/>
    <property type="molecule type" value="Genomic_DNA"/>
</dbReference>
<reference evidence="1 2" key="1">
    <citation type="submission" date="2019-12" db="EMBL/GenBank/DDBJ databases">
        <title>Hymenobacter sp. HMF4947 Genome sequencing and assembly.</title>
        <authorList>
            <person name="Kang H."/>
            <person name="Cha I."/>
            <person name="Kim H."/>
            <person name="Joh K."/>
        </authorList>
    </citation>
    <scope>NUCLEOTIDE SEQUENCE [LARGE SCALE GENOMIC DNA]</scope>
    <source>
        <strain evidence="1 2">HMF4947</strain>
    </source>
</reference>
<name>A0A7K1TJL5_9BACT</name>
<sequence>MFSPDSAASSSFPALPAPIIYRSGGRNWLCQPGVTPTTLLSLHTRQGLRVRMVASDFIDLTGLPADEYLLRIQLPEGEVYVRSVQVD</sequence>
<protein>
    <submittedName>
        <fullName evidence="1">Uncharacterized protein</fullName>
    </submittedName>
</protein>
<keyword evidence="2" id="KW-1185">Reference proteome</keyword>
<evidence type="ECO:0000313" key="1">
    <source>
        <dbReference type="EMBL" id="MVN78589.1"/>
    </source>
</evidence>